<evidence type="ECO:0000313" key="1">
    <source>
        <dbReference type="EMBL" id="SEA12581.1"/>
    </source>
</evidence>
<name>A0A1H3YN23_9RHOB</name>
<reference evidence="1 2" key="1">
    <citation type="submission" date="2016-10" db="EMBL/GenBank/DDBJ databases">
        <authorList>
            <person name="de Groot N.N."/>
        </authorList>
    </citation>
    <scope>NUCLEOTIDE SEQUENCE [LARGE SCALE GENOMIC DNA]</scope>
    <source>
        <strain evidence="1 2">DSM 15345</strain>
    </source>
</reference>
<proteinExistence type="predicted"/>
<organism evidence="1 2">
    <name type="scientific">Rubrimonas cliftonensis</name>
    <dbReference type="NCBI Taxonomy" id="89524"/>
    <lineage>
        <taxon>Bacteria</taxon>
        <taxon>Pseudomonadati</taxon>
        <taxon>Pseudomonadota</taxon>
        <taxon>Alphaproteobacteria</taxon>
        <taxon>Rhodobacterales</taxon>
        <taxon>Paracoccaceae</taxon>
        <taxon>Rubrimonas</taxon>
    </lineage>
</organism>
<keyword evidence="2" id="KW-1185">Reference proteome</keyword>
<dbReference type="STRING" id="89524.SAMN05444370_103158"/>
<dbReference type="AlphaFoldDB" id="A0A1H3YN23"/>
<gene>
    <name evidence="1" type="ORF">SAMN05444370_103158</name>
</gene>
<dbReference type="Proteomes" id="UP000198703">
    <property type="component" value="Unassembled WGS sequence"/>
</dbReference>
<dbReference type="EMBL" id="FNQM01000003">
    <property type="protein sequence ID" value="SEA12581.1"/>
    <property type="molecule type" value="Genomic_DNA"/>
</dbReference>
<protein>
    <submittedName>
        <fullName evidence="1">Uncharacterized protein</fullName>
    </submittedName>
</protein>
<accession>A0A1H3YN23</accession>
<evidence type="ECO:0000313" key="2">
    <source>
        <dbReference type="Proteomes" id="UP000198703"/>
    </source>
</evidence>
<sequence>MRTLMVLAFVVVSGVVVPPADVAPGQYNPCNPKIQTCT</sequence>